<dbReference type="Gene3D" id="3.40.50.300">
    <property type="entry name" value="P-loop containing nucleotide triphosphate hydrolases"/>
    <property type="match status" value="1"/>
</dbReference>
<dbReference type="GO" id="GO:0005524">
    <property type="term" value="F:ATP binding"/>
    <property type="evidence" value="ECO:0007669"/>
    <property type="project" value="UniProtKB-UniRule"/>
</dbReference>
<dbReference type="PRINTS" id="PR01100">
    <property type="entry name" value="SHIKIMTKNASE"/>
</dbReference>
<keyword evidence="7" id="KW-0460">Magnesium</keyword>
<evidence type="ECO:0000256" key="3">
    <source>
        <dbReference type="ARBA" id="ARBA00022741"/>
    </source>
</evidence>
<dbReference type="GO" id="GO:0009423">
    <property type="term" value="P:chorismate biosynthetic process"/>
    <property type="evidence" value="ECO:0007669"/>
    <property type="project" value="UniProtKB-UniRule"/>
</dbReference>
<dbReference type="HAMAP" id="MF_00109">
    <property type="entry name" value="Shikimate_kinase"/>
    <property type="match status" value="1"/>
</dbReference>
<keyword evidence="7" id="KW-0479">Metal-binding</keyword>
<feature type="binding site" evidence="7">
    <location>
        <position position="14"/>
    </location>
    <ligand>
        <name>Mg(2+)</name>
        <dbReference type="ChEBI" id="CHEBI:18420"/>
    </ligand>
</feature>
<feature type="binding site" evidence="7">
    <location>
        <position position="76"/>
    </location>
    <ligand>
        <name>substrate</name>
    </ligand>
</feature>
<dbReference type="RefSeq" id="WP_056937500.1">
    <property type="nucleotide sequence ID" value="NZ_AZFN01000014.1"/>
</dbReference>
<dbReference type="PANTHER" id="PTHR21087:SF16">
    <property type="entry name" value="SHIKIMATE KINASE 1, CHLOROPLASTIC"/>
    <property type="match status" value="1"/>
</dbReference>
<gene>
    <name evidence="7" type="primary">aroK</name>
    <name evidence="8" type="ORF">FC60_GL000450</name>
</gene>
<dbReference type="GO" id="GO:0004765">
    <property type="term" value="F:shikimate kinase activity"/>
    <property type="evidence" value="ECO:0007669"/>
    <property type="project" value="UniProtKB-UniRule"/>
</dbReference>
<comment type="caution">
    <text evidence="7">Lacks conserved residue(s) required for the propagation of feature annotation.</text>
</comment>
<protein>
    <recommendedName>
        <fullName evidence="7">Shikimate kinase</fullName>
        <shortName evidence="7">SK</shortName>
        <ecNumber evidence="7">2.7.1.71</ecNumber>
    </recommendedName>
</protein>
<name>A0A0R1V8Y8_9LACO</name>
<dbReference type="SUPFAM" id="SSF52540">
    <property type="entry name" value="P-loop containing nucleoside triphosphate hydrolases"/>
    <property type="match status" value="1"/>
</dbReference>
<comment type="subunit">
    <text evidence="7">Monomer.</text>
</comment>
<keyword evidence="4 7" id="KW-0418">Kinase</keyword>
<comment type="subcellular location">
    <subcellularLocation>
        <location evidence="7">Cytoplasm</location>
    </subcellularLocation>
</comment>
<dbReference type="CDD" id="cd00464">
    <property type="entry name" value="SK"/>
    <property type="match status" value="1"/>
</dbReference>
<dbReference type="PATRIC" id="fig|1423749.3.peg.453"/>
<comment type="cofactor">
    <cofactor evidence="7">
        <name>Mg(2+)</name>
        <dbReference type="ChEBI" id="CHEBI:18420"/>
    </cofactor>
    <text evidence="7">Binds 1 Mg(2+) ion per subunit.</text>
</comment>
<comment type="pathway">
    <text evidence="7">Metabolic intermediate biosynthesis; chorismate biosynthesis; chorismate from D-erythrose 4-phosphate and phosphoenolpyruvate: step 5/7.</text>
</comment>
<evidence type="ECO:0000256" key="1">
    <source>
        <dbReference type="ARBA" id="ARBA00022605"/>
    </source>
</evidence>
<comment type="similarity">
    <text evidence="7">Belongs to the shikimate kinase family.</text>
</comment>
<feature type="binding site" evidence="7">
    <location>
        <position position="32"/>
    </location>
    <ligand>
        <name>substrate</name>
    </ligand>
</feature>
<evidence type="ECO:0000256" key="4">
    <source>
        <dbReference type="ARBA" id="ARBA00022777"/>
    </source>
</evidence>
<reference evidence="8 9" key="1">
    <citation type="journal article" date="2015" name="Genome Announc.">
        <title>Expanding the biotechnology potential of lactobacilli through comparative genomics of 213 strains and associated genera.</title>
        <authorList>
            <person name="Sun Z."/>
            <person name="Harris H.M."/>
            <person name="McCann A."/>
            <person name="Guo C."/>
            <person name="Argimon S."/>
            <person name="Zhang W."/>
            <person name="Yang X."/>
            <person name="Jeffery I.B."/>
            <person name="Cooney J.C."/>
            <person name="Kagawa T.F."/>
            <person name="Liu W."/>
            <person name="Song Y."/>
            <person name="Salvetti E."/>
            <person name="Wrobel A."/>
            <person name="Rasinkangas P."/>
            <person name="Parkhill J."/>
            <person name="Rea M.C."/>
            <person name="O'Sullivan O."/>
            <person name="Ritari J."/>
            <person name="Douillard F.P."/>
            <person name="Paul Ross R."/>
            <person name="Yang R."/>
            <person name="Briner A.E."/>
            <person name="Felis G.E."/>
            <person name="de Vos W.M."/>
            <person name="Barrangou R."/>
            <person name="Klaenhammer T.R."/>
            <person name="Caufield P.W."/>
            <person name="Cui Y."/>
            <person name="Zhang H."/>
            <person name="O'Toole P.W."/>
        </authorList>
    </citation>
    <scope>NUCLEOTIDE SEQUENCE [LARGE SCALE GENOMIC DNA]</scope>
    <source>
        <strain evidence="8 9">DSM 16045</strain>
    </source>
</reference>
<keyword evidence="2 7" id="KW-0808">Transferase</keyword>
<feature type="binding site" evidence="7">
    <location>
        <begin position="10"/>
        <end position="15"/>
    </location>
    <ligand>
        <name>ATP</name>
        <dbReference type="ChEBI" id="CHEBI:30616"/>
    </ligand>
</feature>
<keyword evidence="9" id="KW-1185">Reference proteome</keyword>
<dbReference type="AlphaFoldDB" id="A0A0R1V8Y8"/>
<keyword evidence="3 7" id="KW-0547">Nucleotide-binding</keyword>
<dbReference type="GO" id="GO:0000287">
    <property type="term" value="F:magnesium ion binding"/>
    <property type="evidence" value="ECO:0007669"/>
    <property type="project" value="UniProtKB-UniRule"/>
</dbReference>
<proteinExistence type="inferred from homology"/>
<evidence type="ECO:0000313" key="8">
    <source>
        <dbReference type="EMBL" id="KRM01966.1"/>
    </source>
</evidence>
<dbReference type="InterPro" id="IPR031322">
    <property type="entry name" value="Shikimate/glucono_kinase"/>
</dbReference>
<evidence type="ECO:0000256" key="7">
    <source>
        <dbReference type="HAMAP-Rule" id="MF_00109"/>
    </source>
</evidence>
<keyword evidence="6 7" id="KW-0057">Aromatic amino acid biosynthesis</keyword>
<comment type="caution">
    <text evidence="8">The sequence shown here is derived from an EMBL/GenBank/DDBJ whole genome shotgun (WGS) entry which is preliminary data.</text>
</comment>
<comment type="catalytic activity">
    <reaction evidence="7">
        <text>shikimate + ATP = 3-phosphoshikimate + ADP + H(+)</text>
        <dbReference type="Rhea" id="RHEA:13121"/>
        <dbReference type="ChEBI" id="CHEBI:15378"/>
        <dbReference type="ChEBI" id="CHEBI:30616"/>
        <dbReference type="ChEBI" id="CHEBI:36208"/>
        <dbReference type="ChEBI" id="CHEBI:145989"/>
        <dbReference type="ChEBI" id="CHEBI:456216"/>
        <dbReference type="EC" id="2.7.1.71"/>
    </reaction>
</comment>
<dbReference type="EC" id="2.7.1.71" evidence="7"/>
<evidence type="ECO:0000256" key="2">
    <source>
        <dbReference type="ARBA" id="ARBA00022679"/>
    </source>
</evidence>
<dbReference type="GO" id="GO:0005829">
    <property type="term" value="C:cytosol"/>
    <property type="evidence" value="ECO:0007669"/>
    <property type="project" value="TreeGrafter"/>
</dbReference>
<dbReference type="Proteomes" id="UP000051739">
    <property type="component" value="Unassembled WGS sequence"/>
</dbReference>
<dbReference type="UniPathway" id="UPA00053">
    <property type="reaction ID" value="UER00088"/>
</dbReference>
<feature type="binding site" evidence="7">
    <location>
        <position position="115"/>
    </location>
    <ligand>
        <name>ATP</name>
        <dbReference type="ChEBI" id="CHEBI:30616"/>
    </ligand>
</feature>
<keyword evidence="5 7" id="KW-0067">ATP-binding</keyword>
<dbReference type="InterPro" id="IPR000623">
    <property type="entry name" value="Shikimate_kinase/TSH1"/>
</dbReference>
<dbReference type="InterPro" id="IPR027417">
    <property type="entry name" value="P-loop_NTPase"/>
</dbReference>
<dbReference type="EMBL" id="AZFN01000014">
    <property type="protein sequence ID" value="KRM01966.1"/>
    <property type="molecule type" value="Genomic_DNA"/>
</dbReference>
<organism evidence="8 9">
    <name type="scientific">Limosilactobacillus gastricus DSM 16045</name>
    <dbReference type="NCBI Taxonomy" id="1423749"/>
    <lineage>
        <taxon>Bacteria</taxon>
        <taxon>Bacillati</taxon>
        <taxon>Bacillota</taxon>
        <taxon>Bacilli</taxon>
        <taxon>Lactobacillales</taxon>
        <taxon>Lactobacillaceae</taxon>
        <taxon>Limosilactobacillus</taxon>
    </lineage>
</organism>
<keyword evidence="1 7" id="KW-0028">Amino-acid biosynthesis</keyword>
<dbReference type="GO" id="GO:0008652">
    <property type="term" value="P:amino acid biosynthetic process"/>
    <property type="evidence" value="ECO:0007669"/>
    <property type="project" value="UniProtKB-KW"/>
</dbReference>
<sequence>MKVVLVGFMGSGKTTVSRLLGQKMNLPVTDLDDVIVEQAGPIPVIFETNGETFFRQIEHDLLLECLDQEGILATGGGTPIREDNVAALTDDDALVVLLKANPETAVARVDNDPNRPLLKEDFSTKHVQEMIDARAEHYQNVCDMQIQTDAYTPDEIAEMIIREVVDREREVG</sequence>
<dbReference type="GO" id="GO:0009073">
    <property type="term" value="P:aromatic amino acid family biosynthetic process"/>
    <property type="evidence" value="ECO:0007669"/>
    <property type="project" value="UniProtKB-KW"/>
</dbReference>
<feature type="binding site" evidence="7">
    <location>
        <position position="134"/>
    </location>
    <ligand>
        <name>substrate</name>
    </ligand>
</feature>
<feature type="binding site" evidence="7">
    <location>
        <position position="55"/>
    </location>
    <ligand>
        <name>substrate</name>
    </ligand>
</feature>
<evidence type="ECO:0000256" key="6">
    <source>
        <dbReference type="ARBA" id="ARBA00023141"/>
    </source>
</evidence>
<accession>A0A0R1V8Y8</accession>
<keyword evidence="7" id="KW-0963">Cytoplasm</keyword>
<evidence type="ECO:0000313" key="9">
    <source>
        <dbReference type="Proteomes" id="UP000051739"/>
    </source>
</evidence>
<dbReference type="Pfam" id="PF01202">
    <property type="entry name" value="SKI"/>
    <property type="match status" value="1"/>
</dbReference>
<dbReference type="PANTHER" id="PTHR21087">
    <property type="entry name" value="SHIKIMATE KINASE"/>
    <property type="match status" value="1"/>
</dbReference>
<evidence type="ECO:0000256" key="5">
    <source>
        <dbReference type="ARBA" id="ARBA00022840"/>
    </source>
</evidence>
<comment type="function">
    <text evidence="7">Catalyzes the specific phosphorylation of the 3-hydroxyl group of shikimic acid using ATP as a cosubstrate.</text>
</comment>